<evidence type="ECO:0000313" key="2">
    <source>
        <dbReference type="EMBL" id="MBM0107618.1"/>
    </source>
</evidence>
<reference evidence="2 3" key="1">
    <citation type="journal article" date="2021" name="Int. J. Syst. Evol. Microbiol.">
        <title>Steroidobacter gossypii sp. nov., isolated from soil of cotton cropping field.</title>
        <authorList>
            <person name="Huang R."/>
            <person name="Yang S."/>
            <person name="Zhen C."/>
            <person name="Liu W."/>
        </authorList>
    </citation>
    <scope>NUCLEOTIDE SEQUENCE [LARGE SCALE GENOMIC DNA]</scope>
    <source>
        <strain evidence="2 3">S1-65</strain>
    </source>
</reference>
<keyword evidence="3" id="KW-1185">Reference proteome</keyword>
<evidence type="ECO:0000256" key="1">
    <source>
        <dbReference type="SAM" id="MobiDB-lite"/>
    </source>
</evidence>
<dbReference type="RefSeq" id="WP_203169718.1">
    <property type="nucleotide sequence ID" value="NZ_JAEVLS010000005.1"/>
</dbReference>
<protein>
    <submittedName>
        <fullName evidence="2">Uncharacterized protein</fullName>
    </submittedName>
</protein>
<gene>
    <name evidence="2" type="ORF">JM946_22985</name>
</gene>
<dbReference type="Proteomes" id="UP000661077">
    <property type="component" value="Unassembled WGS sequence"/>
</dbReference>
<feature type="region of interest" description="Disordered" evidence="1">
    <location>
        <begin position="20"/>
        <end position="56"/>
    </location>
</feature>
<name>A0ABS1X324_9GAMM</name>
<organism evidence="2 3">
    <name type="scientific">Steroidobacter gossypii</name>
    <dbReference type="NCBI Taxonomy" id="2805490"/>
    <lineage>
        <taxon>Bacteria</taxon>
        <taxon>Pseudomonadati</taxon>
        <taxon>Pseudomonadota</taxon>
        <taxon>Gammaproteobacteria</taxon>
        <taxon>Steroidobacterales</taxon>
        <taxon>Steroidobacteraceae</taxon>
        <taxon>Steroidobacter</taxon>
    </lineage>
</organism>
<accession>A0ABS1X324</accession>
<evidence type="ECO:0000313" key="3">
    <source>
        <dbReference type="Proteomes" id="UP000661077"/>
    </source>
</evidence>
<proteinExistence type="predicted"/>
<sequence>MTTTEPKIDEMTATGRHRAWTGETAGAIVRAGTPPRDPRAAANPNWLERTQPSNSRHAAITRSLHTWSNYKSWTDKVRSTWDKDKGGK</sequence>
<dbReference type="EMBL" id="JAEVLS010000005">
    <property type="protein sequence ID" value="MBM0107618.1"/>
    <property type="molecule type" value="Genomic_DNA"/>
</dbReference>
<comment type="caution">
    <text evidence="2">The sequence shown here is derived from an EMBL/GenBank/DDBJ whole genome shotgun (WGS) entry which is preliminary data.</text>
</comment>